<dbReference type="InterPro" id="IPR013785">
    <property type="entry name" value="Aldolase_TIM"/>
</dbReference>
<dbReference type="InterPro" id="IPR007197">
    <property type="entry name" value="rSAM"/>
</dbReference>
<proteinExistence type="predicted"/>
<dbReference type="InterPro" id="IPR006638">
    <property type="entry name" value="Elp3/MiaA/NifB-like_rSAM"/>
</dbReference>
<name>A0A1G2DW52_9BACT</name>
<dbReference type="CDD" id="cd01335">
    <property type="entry name" value="Radical_SAM"/>
    <property type="match status" value="1"/>
</dbReference>
<dbReference type="SFLD" id="SFLDG01386">
    <property type="entry name" value="main_SPASM_domain-containing"/>
    <property type="match status" value="1"/>
</dbReference>
<dbReference type="Proteomes" id="UP000178893">
    <property type="component" value="Unassembled WGS sequence"/>
</dbReference>
<dbReference type="InterPro" id="IPR050377">
    <property type="entry name" value="Radical_SAM_PqqE_MftC-like"/>
</dbReference>
<evidence type="ECO:0000256" key="2">
    <source>
        <dbReference type="ARBA" id="ARBA00022723"/>
    </source>
</evidence>
<accession>A0A1G2DW52</accession>
<dbReference type="InterPro" id="IPR058240">
    <property type="entry name" value="rSAM_sf"/>
</dbReference>
<protein>
    <recommendedName>
        <fullName evidence="5">Radical SAM core domain-containing protein</fullName>
    </recommendedName>
</protein>
<dbReference type="GO" id="GO:0003824">
    <property type="term" value="F:catalytic activity"/>
    <property type="evidence" value="ECO:0007669"/>
    <property type="project" value="InterPro"/>
</dbReference>
<dbReference type="NCBIfam" id="TIGR04085">
    <property type="entry name" value="rSAM_more_4Fe4S"/>
    <property type="match status" value="1"/>
</dbReference>
<dbReference type="PANTHER" id="PTHR11228">
    <property type="entry name" value="RADICAL SAM DOMAIN PROTEIN"/>
    <property type="match status" value="1"/>
</dbReference>
<dbReference type="SMART" id="SM00729">
    <property type="entry name" value="Elp3"/>
    <property type="match status" value="1"/>
</dbReference>
<gene>
    <name evidence="6" type="ORF">A2V72_00785</name>
</gene>
<dbReference type="PROSITE" id="PS51918">
    <property type="entry name" value="RADICAL_SAM"/>
    <property type="match status" value="1"/>
</dbReference>
<dbReference type="GO" id="GO:0046872">
    <property type="term" value="F:metal ion binding"/>
    <property type="evidence" value="ECO:0007669"/>
    <property type="project" value="UniProtKB-KW"/>
</dbReference>
<dbReference type="SFLD" id="SFLDG01067">
    <property type="entry name" value="SPASM/twitch_domain_containing"/>
    <property type="match status" value="1"/>
</dbReference>
<sequence length="428" mass="48371">MAKILRLENVHFGFSSVDRDEVDKLLYFNSNTGVLRVYILEQPCKVPFGISKSDLNSLLGGVIARDGLDIKELRIIHNQPIVNAYSSPFKIFLDITMECQLRCLFCLSEVRDGISAFLSISIIKKIAKEIKKLGVMYVKIGGGDPILHPNFLEILEILHSAGCFISMSTNSMIMTQKIADIFLKFNVKTSISIEGLEKTDDYLRTPGHFQKAITALEILKGAGVNVVLRTTLLRQNLGEVSGLIDLARNKGVKIKFSYCRPAGRAIHNRMLPGKEDAIEYLEAIRHINKPENLPCVLMDEGMMLNQPLDISKTLLRGRMCGAANRSMHIDAFGRISPCIFLGPTFSSGVIYEEGSIIDFWSGRMGNKFQAARYIRQPVECDDCERICNNECPANRFYFWGNFDKQDPNCLRFATRERQLLLDRKEKKK</sequence>
<dbReference type="Pfam" id="PF04055">
    <property type="entry name" value="Radical_SAM"/>
    <property type="match status" value="1"/>
</dbReference>
<evidence type="ECO:0000259" key="5">
    <source>
        <dbReference type="PROSITE" id="PS51918"/>
    </source>
</evidence>
<dbReference type="AlphaFoldDB" id="A0A1G2DW52"/>
<keyword evidence="2" id="KW-0479">Metal-binding</keyword>
<evidence type="ECO:0000313" key="6">
    <source>
        <dbReference type="EMBL" id="OGZ17859.1"/>
    </source>
</evidence>
<evidence type="ECO:0000313" key="7">
    <source>
        <dbReference type="Proteomes" id="UP000178893"/>
    </source>
</evidence>
<keyword evidence="1" id="KW-0949">S-adenosyl-L-methionine</keyword>
<reference evidence="6 7" key="1">
    <citation type="journal article" date="2016" name="Nat. Commun.">
        <title>Thousands of microbial genomes shed light on interconnected biogeochemical processes in an aquifer system.</title>
        <authorList>
            <person name="Anantharaman K."/>
            <person name="Brown C.T."/>
            <person name="Hug L.A."/>
            <person name="Sharon I."/>
            <person name="Castelle C.J."/>
            <person name="Probst A.J."/>
            <person name="Thomas B.C."/>
            <person name="Singh A."/>
            <person name="Wilkins M.J."/>
            <person name="Karaoz U."/>
            <person name="Brodie E.L."/>
            <person name="Williams K.H."/>
            <person name="Hubbard S.S."/>
            <person name="Banfield J.F."/>
        </authorList>
    </citation>
    <scope>NUCLEOTIDE SEQUENCE [LARGE SCALE GENOMIC DNA]</scope>
</reference>
<dbReference type="EMBL" id="MHLW01000023">
    <property type="protein sequence ID" value="OGZ17859.1"/>
    <property type="molecule type" value="Genomic_DNA"/>
</dbReference>
<dbReference type="Pfam" id="PF13186">
    <property type="entry name" value="SPASM"/>
    <property type="match status" value="1"/>
</dbReference>
<evidence type="ECO:0000256" key="3">
    <source>
        <dbReference type="ARBA" id="ARBA00023004"/>
    </source>
</evidence>
<keyword evidence="3" id="KW-0408">Iron</keyword>
<dbReference type="GO" id="GO:0051536">
    <property type="term" value="F:iron-sulfur cluster binding"/>
    <property type="evidence" value="ECO:0007669"/>
    <property type="project" value="UniProtKB-KW"/>
</dbReference>
<keyword evidence="4" id="KW-0411">Iron-sulfur</keyword>
<evidence type="ECO:0000256" key="1">
    <source>
        <dbReference type="ARBA" id="ARBA00022691"/>
    </source>
</evidence>
<comment type="caution">
    <text evidence="6">The sequence shown here is derived from an EMBL/GenBank/DDBJ whole genome shotgun (WGS) entry which is preliminary data.</text>
</comment>
<dbReference type="SFLD" id="SFLDS00029">
    <property type="entry name" value="Radical_SAM"/>
    <property type="match status" value="1"/>
</dbReference>
<feature type="domain" description="Radical SAM core" evidence="5">
    <location>
        <begin position="85"/>
        <end position="290"/>
    </location>
</feature>
<dbReference type="Gene3D" id="3.20.20.70">
    <property type="entry name" value="Aldolase class I"/>
    <property type="match status" value="1"/>
</dbReference>
<dbReference type="InterPro" id="IPR023885">
    <property type="entry name" value="4Fe4S-binding_SPASM_dom"/>
</dbReference>
<dbReference type="PANTHER" id="PTHR11228:SF7">
    <property type="entry name" value="PQQA PEPTIDE CYCLASE"/>
    <property type="match status" value="1"/>
</dbReference>
<dbReference type="SUPFAM" id="SSF102114">
    <property type="entry name" value="Radical SAM enzymes"/>
    <property type="match status" value="1"/>
</dbReference>
<organism evidence="6 7">
    <name type="scientific">Candidatus Nealsonbacteria bacterium RBG_13_37_56</name>
    <dbReference type="NCBI Taxonomy" id="1801661"/>
    <lineage>
        <taxon>Bacteria</taxon>
        <taxon>Candidatus Nealsoniibacteriota</taxon>
    </lineage>
</organism>
<evidence type="ECO:0000256" key="4">
    <source>
        <dbReference type="ARBA" id="ARBA00023014"/>
    </source>
</evidence>